<dbReference type="Pfam" id="PF23297">
    <property type="entry name" value="ACP_SdgA_C"/>
    <property type="match status" value="1"/>
</dbReference>
<accession>Q0CWP0</accession>
<dbReference type="Gene3D" id="1.10.1200.10">
    <property type="entry name" value="ACP-like"/>
    <property type="match status" value="1"/>
</dbReference>
<feature type="domain" description="PKS/mFAS DH" evidence="11">
    <location>
        <begin position="925"/>
        <end position="1231"/>
    </location>
</feature>
<dbReference type="OMA" id="MWLDPQQ"/>
<dbReference type="InterPro" id="IPR014030">
    <property type="entry name" value="Ketoacyl_synth_N"/>
</dbReference>
<dbReference type="InterPro" id="IPR016039">
    <property type="entry name" value="Thiolase-like"/>
</dbReference>
<dbReference type="Proteomes" id="UP000007963">
    <property type="component" value="Unassembled WGS sequence"/>
</dbReference>
<protein>
    <submittedName>
        <fullName evidence="12">Uncharacterized protein</fullName>
    </submittedName>
</protein>
<dbReference type="Pfam" id="PF21089">
    <property type="entry name" value="PKS_DH_N"/>
    <property type="match status" value="1"/>
</dbReference>
<dbReference type="InterPro" id="IPR014043">
    <property type="entry name" value="Acyl_transferase_dom"/>
</dbReference>
<dbReference type="Pfam" id="PF14765">
    <property type="entry name" value="PS-DH"/>
    <property type="match status" value="1"/>
</dbReference>
<dbReference type="PROSITE" id="PS52004">
    <property type="entry name" value="KS3_2"/>
    <property type="match status" value="1"/>
</dbReference>
<dbReference type="Pfam" id="PF16197">
    <property type="entry name" value="KAsynt_C_assoc"/>
    <property type="match status" value="1"/>
</dbReference>
<evidence type="ECO:0000313" key="13">
    <source>
        <dbReference type="Proteomes" id="UP000007963"/>
    </source>
</evidence>
<dbReference type="Gene3D" id="3.40.366.10">
    <property type="entry name" value="Malonyl-Coenzyme A Acyl Carrier Protein, domain 2"/>
    <property type="match status" value="1"/>
</dbReference>
<name>Q0CWP0_ASPTN</name>
<dbReference type="Pfam" id="PF00109">
    <property type="entry name" value="ketoacyl-synt"/>
    <property type="match status" value="1"/>
</dbReference>
<dbReference type="InterPro" id="IPR049551">
    <property type="entry name" value="PKS_DH_C"/>
</dbReference>
<dbReference type="PROSITE" id="PS52019">
    <property type="entry name" value="PKS_MFAS_DH"/>
    <property type="match status" value="1"/>
</dbReference>
<dbReference type="Pfam" id="PF08659">
    <property type="entry name" value="KR"/>
    <property type="match status" value="1"/>
</dbReference>
<dbReference type="PANTHER" id="PTHR43775:SF50">
    <property type="entry name" value="HIGHLY REDUCING POLYKETIDE SYNTHASE SRDA"/>
    <property type="match status" value="1"/>
</dbReference>
<evidence type="ECO:0000256" key="3">
    <source>
        <dbReference type="ARBA" id="ARBA00022679"/>
    </source>
</evidence>
<dbReference type="InterPro" id="IPR018201">
    <property type="entry name" value="Ketoacyl_synth_AS"/>
</dbReference>
<dbReference type="CDD" id="cd00833">
    <property type="entry name" value="PKS"/>
    <property type="match status" value="1"/>
</dbReference>
<dbReference type="GO" id="GO:0004312">
    <property type="term" value="F:fatty acid synthase activity"/>
    <property type="evidence" value="ECO:0007669"/>
    <property type="project" value="TreeGrafter"/>
</dbReference>
<dbReference type="PANTHER" id="PTHR43775">
    <property type="entry name" value="FATTY ACID SYNTHASE"/>
    <property type="match status" value="1"/>
</dbReference>
<dbReference type="SUPFAM" id="SSF52151">
    <property type="entry name" value="FabD/lysophospholipase-like"/>
    <property type="match status" value="1"/>
</dbReference>
<dbReference type="Pfam" id="PF02801">
    <property type="entry name" value="Ketoacyl-synt_C"/>
    <property type="match status" value="1"/>
</dbReference>
<evidence type="ECO:0000256" key="4">
    <source>
        <dbReference type="ARBA" id="ARBA00022857"/>
    </source>
</evidence>
<organism evidence="12 13">
    <name type="scientific">Aspergillus terreus (strain NIH 2624 / FGSC A1156)</name>
    <dbReference type="NCBI Taxonomy" id="341663"/>
    <lineage>
        <taxon>Eukaryota</taxon>
        <taxon>Fungi</taxon>
        <taxon>Dikarya</taxon>
        <taxon>Ascomycota</taxon>
        <taxon>Pezizomycotina</taxon>
        <taxon>Eurotiomycetes</taxon>
        <taxon>Eurotiomycetidae</taxon>
        <taxon>Eurotiales</taxon>
        <taxon>Aspergillaceae</taxon>
        <taxon>Aspergillus</taxon>
        <taxon>Aspergillus subgen. Circumdati</taxon>
    </lineage>
</organism>
<dbReference type="OrthoDB" id="329835at2759"/>
<dbReference type="InterPro" id="IPR013968">
    <property type="entry name" value="PKS_KR"/>
</dbReference>
<dbReference type="Gene3D" id="3.40.50.720">
    <property type="entry name" value="NAD(P)-binding Rossmann-like Domain"/>
    <property type="match status" value="2"/>
</dbReference>
<dbReference type="InterPro" id="IPR014031">
    <property type="entry name" value="Ketoacyl_synth_C"/>
</dbReference>
<evidence type="ECO:0000256" key="6">
    <source>
        <dbReference type="ARBA" id="ARBA00023268"/>
    </source>
</evidence>
<dbReference type="GeneID" id="4316449"/>
<dbReference type="InterPro" id="IPR032821">
    <property type="entry name" value="PKS_assoc"/>
</dbReference>
<keyword evidence="2" id="KW-0597">Phosphoprotein</keyword>
<dbReference type="Pfam" id="PF00698">
    <property type="entry name" value="Acyl_transf_1"/>
    <property type="match status" value="1"/>
</dbReference>
<dbReference type="eggNOG" id="KOG1202">
    <property type="taxonomic scope" value="Eukaryota"/>
</dbReference>
<dbReference type="GO" id="GO:0031177">
    <property type="term" value="F:phosphopantetheine binding"/>
    <property type="evidence" value="ECO:0007669"/>
    <property type="project" value="InterPro"/>
</dbReference>
<dbReference type="GO" id="GO:0004315">
    <property type="term" value="F:3-oxoacyl-[acyl-carrier-protein] synthase activity"/>
    <property type="evidence" value="ECO:0007669"/>
    <property type="project" value="InterPro"/>
</dbReference>
<dbReference type="EMBL" id="CH476596">
    <property type="protein sequence ID" value="EAU36856.1"/>
    <property type="molecule type" value="Genomic_DNA"/>
</dbReference>
<dbReference type="InterPro" id="IPR020841">
    <property type="entry name" value="PKS_Beta-ketoAc_synthase_dom"/>
</dbReference>
<dbReference type="InterPro" id="IPR020807">
    <property type="entry name" value="PKS_DH"/>
</dbReference>
<reference evidence="13" key="1">
    <citation type="submission" date="2005-09" db="EMBL/GenBank/DDBJ databases">
        <title>Annotation of the Aspergillus terreus NIH2624 genome.</title>
        <authorList>
            <person name="Birren B.W."/>
            <person name="Lander E.S."/>
            <person name="Galagan J.E."/>
            <person name="Nusbaum C."/>
            <person name="Devon K."/>
            <person name="Henn M."/>
            <person name="Ma L.-J."/>
            <person name="Jaffe D.B."/>
            <person name="Butler J."/>
            <person name="Alvarez P."/>
            <person name="Gnerre S."/>
            <person name="Grabherr M."/>
            <person name="Kleber M."/>
            <person name="Mauceli E.W."/>
            <person name="Brockman W."/>
            <person name="Rounsley S."/>
            <person name="Young S.K."/>
            <person name="LaButti K."/>
            <person name="Pushparaj V."/>
            <person name="DeCaprio D."/>
            <person name="Crawford M."/>
            <person name="Koehrsen M."/>
            <person name="Engels R."/>
            <person name="Montgomery P."/>
            <person name="Pearson M."/>
            <person name="Howarth C."/>
            <person name="Larson L."/>
            <person name="Luoma S."/>
            <person name="White J."/>
            <person name="Alvarado L."/>
            <person name="Kodira C.D."/>
            <person name="Zeng Q."/>
            <person name="Oleary S."/>
            <person name="Yandava C."/>
            <person name="Denning D.W."/>
            <person name="Nierman W.C."/>
            <person name="Milne T."/>
            <person name="Madden K."/>
        </authorList>
    </citation>
    <scope>NUCLEOTIDE SEQUENCE [LARGE SCALE GENOMIC DNA]</scope>
    <source>
        <strain evidence="13">NIH 2624 / FGSC A1156</strain>
    </source>
</reference>
<dbReference type="InterPro" id="IPR009081">
    <property type="entry name" value="PP-bd_ACP"/>
</dbReference>
<proteinExistence type="predicted"/>
<dbReference type="GO" id="GO:0006633">
    <property type="term" value="P:fatty acid biosynthetic process"/>
    <property type="evidence" value="ECO:0007669"/>
    <property type="project" value="InterPro"/>
</dbReference>
<dbReference type="SMART" id="SM00823">
    <property type="entry name" value="PKS_PP"/>
    <property type="match status" value="1"/>
</dbReference>
<feature type="active site" description="Proton acceptor; for dehydratase activity" evidence="7">
    <location>
        <position position="957"/>
    </location>
</feature>
<dbReference type="SUPFAM" id="SSF47336">
    <property type="entry name" value="ACP-like"/>
    <property type="match status" value="1"/>
</dbReference>
<feature type="region of interest" description="Disordered" evidence="8">
    <location>
        <begin position="1586"/>
        <end position="1607"/>
    </location>
</feature>
<keyword evidence="5" id="KW-0560">Oxidoreductase</keyword>
<feature type="domain" description="Ketosynthase family 3 (KS3)" evidence="10">
    <location>
        <begin position="1"/>
        <end position="422"/>
    </location>
</feature>
<evidence type="ECO:0000259" key="11">
    <source>
        <dbReference type="PROSITE" id="PS52019"/>
    </source>
</evidence>
<feature type="region of interest" description="C-terminal hotdog fold" evidence="7">
    <location>
        <begin position="1077"/>
        <end position="1231"/>
    </location>
</feature>
<evidence type="ECO:0000313" key="12">
    <source>
        <dbReference type="EMBL" id="EAU36856.1"/>
    </source>
</evidence>
<keyword evidence="1" id="KW-0596">Phosphopantetheine</keyword>
<evidence type="ECO:0000256" key="5">
    <source>
        <dbReference type="ARBA" id="ARBA00023002"/>
    </source>
</evidence>
<dbReference type="Gene3D" id="3.40.47.10">
    <property type="match status" value="1"/>
</dbReference>
<dbReference type="InterPro" id="IPR016035">
    <property type="entry name" value="Acyl_Trfase/lysoPLipase"/>
</dbReference>
<feature type="region of interest" description="N-terminal hotdog fold" evidence="7">
    <location>
        <begin position="925"/>
        <end position="1062"/>
    </location>
</feature>
<dbReference type="InterPro" id="IPR057326">
    <property type="entry name" value="KR_dom"/>
</dbReference>
<keyword evidence="6" id="KW-0511">Multifunctional enzyme</keyword>
<evidence type="ECO:0000259" key="10">
    <source>
        <dbReference type="PROSITE" id="PS52004"/>
    </source>
</evidence>
<dbReference type="SMART" id="SM00822">
    <property type="entry name" value="PKS_KR"/>
    <property type="match status" value="1"/>
</dbReference>
<dbReference type="InterPro" id="IPR020806">
    <property type="entry name" value="PKS_PP-bd"/>
</dbReference>
<evidence type="ECO:0000256" key="1">
    <source>
        <dbReference type="ARBA" id="ARBA00022450"/>
    </source>
</evidence>
<dbReference type="PROSITE" id="PS50075">
    <property type="entry name" value="CARRIER"/>
    <property type="match status" value="1"/>
</dbReference>
<dbReference type="Gene3D" id="3.10.129.110">
    <property type="entry name" value="Polyketide synthase dehydratase"/>
    <property type="match status" value="1"/>
</dbReference>
<dbReference type="SMART" id="SM00827">
    <property type="entry name" value="PKS_AT"/>
    <property type="match status" value="1"/>
</dbReference>
<dbReference type="SUPFAM" id="SSF55048">
    <property type="entry name" value="Probable ACP-binding domain of malonyl-CoA ACP transacylase"/>
    <property type="match status" value="1"/>
</dbReference>
<dbReference type="InterPro" id="IPR001227">
    <property type="entry name" value="Ac_transferase_dom_sf"/>
</dbReference>
<dbReference type="SUPFAM" id="SSF51735">
    <property type="entry name" value="NAD(P)-binding Rossmann-fold domains"/>
    <property type="match status" value="2"/>
</dbReference>
<evidence type="ECO:0000256" key="8">
    <source>
        <dbReference type="SAM" id="MobiDB-lite"/>
    </source>
</evidence>
<dbReference type="SUPFAM" id="SSF53901">
    <property type="entry name" value="Thiolase-like"/>
    <property type="match status" value="1"/>
</dbReference>
<feature type="active site" description="Proton donor; for dehydratase activity" evidence="7">
    <location>
        <position position="1142"/>
    </location>
</feature>
<evidence type="ECO:0000256" key="2">
    <source>
        <dbReference type="ARBA" id="ARBA00022553"/>
    </source>
</evidence>
<feature type="domain" description="Carrier" evidence="9">
    <location>
        <begin position="2229"/>
        <end position="2308"/>
    </location>
</feature>
<dbReference type="InterPro" id="IPR049900">
    <property type="entry name" value="PKS_mFAS_DH"/>
</dbReference>
<dbReference type="SMART" id="SM00825">
    <property type="entry name" value="PKS_KS"/>
    <property type="match status" value="1"/>
</dbReference>
<dbReference type="HOGENOM" id="CLU_000022_31_4_1"/>
<dbReference type="PROSITE" id="PS00606">
    <property type="entry name" value="KS3_1"/>
    <property type="match status" value="1"/>
</dbReference>
<dbReference type="InterPro" id="IPR042104">
    <property type="entry name" value="PKS_dehydratase_sf"/>
</dbReference>
<dbReference type="InterPro" id="IPR049552">
    <property type="entry name" value="PKS_DH_N"/>
</dbReference>
<sequence length="2315" mass="252423">MACRLPGGVDSPSSFWEMLVKKQSGQTPRVPESRFNIDAYYHSNLERPGSFNVPGGYFLDGRPEDFDPTAFNMTPIEAQWLDPQQRKILEVAYECLENAGLPLESVAGSNTAVFVGSFTSDYQQMSIRDPDFRHNYAATGVDPGIISNRVGNIFNLKGPSFTINTACSSSIYAIHNACNALRARDCDAALVGGVNLIITVDQHMNTAKLGILSPTSTCHTFDAAADGYGRAEGAGALYLKRLRDAIRDGDPVRGVIRASAVNTNGKVEGMGITHPSGKGQETVVRMAYEKAGLDPNGTAYAELHGTGTPVGDPIEVRAIASAMNDTRSSKKPLLLGAVKPNIGHSEAASGIFAVMKAALMTEAGVIPGVAHFQRLNPAIHEKEWNVKVNVDTAPWPQDFDARRASVSSFGYGGTNGHVIIESVESLYSWYQHARSKRDAPYTRSYDRPFLLCFSAHDKVTLARNIAAINKVSGDYYVMDLAYTLNLNRTRWGHRAFAIARDAQSSAAFDQSAVQSGVATPVAPRVGFLFTGQGAQWAGMGQIAAKTFPSFLRTMQKLDHILARLNPPPSFRLVDLLQGPIETVSRTINEAEVTQPLCTAVQIALVDLLSEWGATPSVSVGHSSGEIAAAYAAGLLSAPEALLAAYCRGRAVRENSGQGSMLAVGLGVDAVGEYLAPYTPEQLCVACENSPSSVTLSGMPEYIREVKEKLDDAKVFARELKTGRAYHSPHMVAVGAAYDVLLARAYNTLSNHDLRWRRPRSAMVSSVTGQVVDTAIDSLPTSYWSDNLRSRVLFDTAIRILGTDPSFQEVKCLVEVGPHSALAGPFKQICLSNKFDQLRYIPSLVRGKDDADQLLSVAGSLFVADYPVDLEAVNAVEESKTDLRFRKPKSHRLLVDLPPYQWNYEKRYWAEPRASGEQRSLVQPRHDLLGRQVTGLSTKSRVWRNVLRHRDLPWLKDHALGGAAIFPAAGHMSLAIEALRQVADAEQWPVGQVLLRDVNISTALVVPETDAGVEIILRLDALADEQLGVDNTTPWYAFSVESLSEGKWVSHCRGKISSGPENPEKGQCDHPVDPSRLTQRVPSKRWYEAFRRVGFYYGPAFQQLGQVRTDRRYQQAEAEVRVRDHSDVVQDESRYVIHPATIDACLQLIIVSIHHGKHKEMPWGVVPIHLEEVTLRFPSTGEEGSMGKAVAWTDRCEGRYFNTHTQLMGQNGRVLVDVKSLRCVAYEAAVPADAASKALDPAPFATVSWKPDVLRLVESSHPALWPKGTSETQVLVSIVQMIHHRHPLATVLLCGQHSREVMETVSSALPKACNIRAAGPDDLENDEISSAAVAGSVDLVVVDETVSGKPEVVLGLARGSRWVIETRLDEKSPLNGVANETALYPVVEVPAVGDHRETRLVRLLARDHARLADGIHDEQLSIMILHDRSLTVDQHLVTYLSSKGHTVKSTTLGQFDLPENQENAVAIIDDRDGSLLSRLSDDSFESLKSLVRANLPMVWLTQGVRQGACVFGGMVQGFLRVIRSENASAMIVQLDVDEEEQPTDVAEALLGALWDAPTKDSGKDTEFWLHKGVIHIARVVPNHPLNREWASHTSPTSHSPDIKPLPDGVRLKPSVVDRQLTLTYDGAEASCSLGSDEIEIQILASELQSTPNTPAVVYGRVLRRGSSVPVDVAAGDQVIALTTETFTTVVRTASYIRYDSSAGSDMTTILAGVAALSKVVNMCITTATVSSSDRILALPGPKSTLYALVRLGQAMGWKVSLVTRSTEEQQEFSREFNIDSGSVLLTDEIRTHMREKNCRWVILAHEFSPLSQELWRQLPARSVFVLNDTLLESALDPLPFSRGALFVPTSVATLQPAAASGILEHALHLVQKYPNLASNVACVHDIGEFCQSNNVLREIPATKIGVATYRYRESLVRVIPQPPRLTFSPDASYLLVGCLGGLGRSLTRFMMERGARHFAFVSRTGTDKPEAAHVVDLLTSAGASVRVFRADAASQSDMVRIVQEVNAQRPIRGVVHAAMVLRDGVFEQMDCRRFQAAVDPKVQGAVSLSRALQGVDLDFFVMTSSISATLGNPGQSNYSAANSFLDTLAWQQRLNHWPGVSLVLPMVLDVGVVSENAAIETLLLRKGMYGVDEQEMLRGFEVAMSRALAPAPSLEEVGDTQIVLGLEPAELAKAVHSDQTVDAYWYQDARFVHLRTEVERIGQTTSSTSSRSGGLQSLLAGAVGASGRDDILTIIAQYIAQRVSSILLISAEDFDLDGPSIASYGLDSMIGAEMKNWLFKEFGLEFSFQKLLSSSLTFKALAEAVATHLGVVPVAD</sequence>
<dbReference type="InterPro" id="IPR050091">
    <property type="entry name" value="PKS_NRPS_Biosynth_Enz"/>
</dbReference>
<dbReference type="VEuPathDB" id="FungiDB:ATEG_01894"/>
<dbReference type="RefSeq" id="XP_001211072.1">
    <property type="nucleotide sequence ID" value="XM_001211072.1"/>
</dbReference>
<evidence type="ECO:0000259" key="9">
    <source>
        <dbReference type="PROSITE" id="PS50075"/>
    </source>
</evidence>
<gene>
    <name evidence="12" type="ORF">ATEG_01894</name>
</gene>
<dbReference type="GO" id="GO:0044550">
    <property type="term" value="P:secondary metabolite biosynthetic process"/>
    <property type="evidence" value="ECO:0007669"/>
    <property type="project" value="UniProtKB-ARBA"/>
</dbReference>
<keyword evidence="4" id="KW-0521">NADP</keyword>
<dbReference type="GO" id="GO:0016491">
    <property type="term" value="F:oxidoreductase activity"/>
    <property type="evidence" value="ECO:0007669"/>
    <property type="project" value="UniProtKB-KW"/>
</dbReference>
<dbReference type="STRING" id="341663.Q0CWP0"/>
<dbReference type="Gene3D" id="3.30.70.3290">
    <property type="match status" value="1"/>
</dbReference>
<dbReference type="InterPro" id="IPR016036">
    <property type="entry name" value="Malonyl_transacylase_ACP-bd"/>
</dbReference>
<dbReference type="SMART" id="SM00826">
    <property type="entry name" value="PKS_DH"/>
    <property type="match status" value="1"/>
</dbReference>
<evidence type="ECO:0000256" key="7">
    <source>
        <dbReference type="PROSITE-ProRule" id="PRU01363"/>
    </source>
</evidence>
<dbReference type="InterPro" id="IPR036291">
    <property type="entry name" value="NAD(P)-bd_dom_sf"/>
</dbReference>
<keyword evidence="3" id="KW-0808">Transferase</keyword>
<dbReference type="InterPro" id="IPR036736">
    <property type="entry name" value="ACP-like_sf"/>
</dbReference>